<evidence type="ECO:0000313" key="3">
    <source>
        <dbReference type="Proteomes" id="UP000517759"/>
    </source>
</evidence>
<proteinExistence type="predicted"/>
<accession>A0A7W6ASS6</accession>
<name>A0A7W6ASS6_9HYPH</name>
<evidence type="ECO:0000313" key="2">
    <source>
        <dbReference type="EMBL" id="MBB3905312.1"/>
    </source>
</evidence>
<protein>
    <submittedName>
        <fullName evidence="2">Uncharacterized protein</fullName>
    </submittedName>
</protein>
<sequence>MRRAGAVHDDGAGPALAEVEAAGPERGEERRAVVACPPGRKRRRAQVVKADAGPFLNEALLRAERRDWTLGVERAGGDEPVCDVRAALPAKGRLDQARVLGRDRGRAVLELDDAGNLLSPGEIVPQVDDAAVGADEAVDPVLVPAVVLEMFGAAVGLLPEAKLALEKLPPPPPGPRVVRDGVLGIAVAMVDGLGGPAPEGHGDELADLALQVG</sequence>
<evidence type="ECO:0000256" key="1">
    <source>
        <dbReference type="SAM" id="MobiDB-lite"/>
    </source>
</evidence>
<feature type="region of interest" description="Disordered" evidence="1">
    <location>
        <begin position="1"/>
        <end position="31"/>
    </location>
</feature>
<reference evidence="2 3" key="1">
    <citation type="submission" date="2020-08" db="EMBL/GenBank/DDBJ databases">
        <title>Genomic Encyclopedia of Type Strains, Phase IV (KMG-IV): sequencing the most valuable type-strain genomes for metagenomic binning, comparative biology and taxonomic classification.</title>
        <authorList>
            <person name="Goeker M."/>
        </authorList>
    </citation>
    <scope>NUCLEOTIDE SEQUENCE [LARGE SCALE GENOMIC DNA]</scope>
    <source>
        <strain evidence="2 3">DSM 24105</strain>
    </source>
</reference>
<gene>
    <name evidence="2" type="ORF">GGR33_004845</name>
</gene>
<comment type="caution">
    <text evidence="2">The sequence shown here is derived from an EMBL/GenBank/DDBJ whole genome shotgun (WGS) entry which is preliminary data.</text>
</comment>
<organism evidence="2 3">
    <name type="scientific">Methylobacterium brachythecii</name>
    <dbReference type="NCBI Taxonomy" id="1176177"/>
    <lineage>
        <taxon>Bacteria</taxon>
        <taxon>Pseudomonadati</taxon>
        <taxon>Pseudomonadota</taxon>
        <taxon>Alphaproteobacteria</taxon>
        <taxon>Hyphomicrobiales</taxon>
        <taxon>Methylobacteriaceae</taxon>
        <taxon>Methylobacterium</taxon>
    </lineage>
</organism>
<dbReference type="EMBL" id="JACIDN010000011">
    <property type="protein sequence ID" value="MBB3905312.1"/>
    <property type="molecule type" value="Genomic_DNA"/>
</dbReference>
<feature type="compositionally biased region" description="Basic and acidic residues" evidence="1">
    <location>
        <begin position="1"/>
        <end position="11"/>
    </location>
</feature>
<dbReference type="Proteomes" id="UP000517759">
    <property type="component" value="Unassembled WGS sequence"/>
</dbReference>
<dbReference type="AlphaFoldDB" id="A0A7W6ASS6"/>